<dbReference type="EMBL" id="JACDXX010000002">
    <property type="protein sequence ID" value="MCB5408787.1"/>
    <property type="molecule type" value="Genomic_DNA"/>
</dbReference>
<dbReference type="Pfam" id="PF13673">
    <property type="entry name" value="Acetyltransf_10"/>
    <property type="match status" value="1"/>
</dbReference>
<sequence>MRIALTDDLAACRLIRRRVFIEEQNVSEADELDDLDGVALHLLARDQTGPLGTARLLIGGETGKIGRVAVLQQARGRGLGQALMREAIAVLRARPGVKKAKLGAQLHALGFYEALGFVAFGPEYDDAGIAHRDMELTL</sequence>
<keyword evidence="2" id="KW-0012">Acyltransferase</keyword>
<comment type="caution">
    <text evidence="4">The sequence shown here is derived from an EMBL/GenBank/DDBJ whole genome shotgun (WGS) entry which is preliminary data.</text>
</comment>
<evidence type="ECO:0000259" key="3">
    <source>
        <dbReference type="PROSITE" id="PS51186"/>
    </source>
</evidence>
<dbReference type="InterPro" id="IPR016181">
    <property type="entry name" value="Acyl_CoA_acyltransferase"/>
</dbReference>
<dbReference type="PROSITE" id="PS51186">
    <property type="entry name" value="GNAT"/>
    <property type="match status" value="1"/>
</dbReference>
<dbReference type="Proteomes" id="UP001198571">
    <property type="component" value="Unassembled WGS sequence"/>
</dbReference>
<name>A0ABS8CHC6_9RHOB</name>
<proteinExistence type="predicted"/>
<evidence type="ECO:0000256" key="1">
    <source>
        <dbReference type="ARBA" id="ARBA00022679"/>
    </source>
</evidence>
<evidence type="ECO:0000256" key="2">
    <source>
        <dbReference type="ARBA" id="ARBA00023315"/>
    </source>
</evidence>
<feature type="domain" description="N-acetyltransferase" evidence="3">
    <location>
        <begin position="1"/>
        <end position="138"/>
    </location>
</feature>
<gene>
    <name evidence="4" type="ORF">H0485_02035</name>
</gene>
<protein>
    <submittedName>
        <fullName evidence="4">GNAT family N-acetyltransferase</fullName>
    </submittedName>
</protein>
<evidence type="ECO:0000313" key="5">
    <source>
        <dbReference type="Proteomes" id="UP001198571"/>
    </source>
</evidence>
<organism evidence="4 5">
    <name type="scientific">Pseudogemmobacter faecipullorum</name>
    <dbReference type="NCBI Taxonomy" id="2755041"/>
    <lineage>
        <taxon>Bacteria</taxon>
        <taxon>Pseudomonadati</taxon>
        <taxon>Pseudomonadota</taxon>
        <taxon>Alphaproteobacteria</taxon>
        <taxon>Rhodobacterales</taxon>
        <taxon>Paracoccaceae</taxon>
        <taxon>Pseudogemmobacter</taxon>
    </lineage>
</organism>
<evidence type="ECO:0000313" key="4">
    <source>
        <dbReference type="EMBL" id="MCB5408787.1"/>
    </source>
</evidence>
<dbReference type="SUPFAM" id="SSF55729">
    <property type="entry name" value="Acyl-CoA N-acyltransferases (Nat)"/>
    <property type="match status" value="1"/>
</dbReference>
<dbReference type="Gene3D" id="3.40.630.30">
    <property type="match status" value="1"/>
</dbReference>
<dbReference type="RefSeq" id="WP_226933988.1">
    <property type="nucleotide sequence ID" value="NZ_JACDXX010000002.1"/>
</dbReference>
<dbReference type="PANTHER" id="PTHR43877">
    <property type="entry name" value="AMINOALKYLPHOSPHONATE N-ACETYLTRANSFERASE-RELATED-RELATED"/>
    <property type="match status" value="1"/>
</dbReference>
<dbReference type="InterPro" id="IPR050832">
    <property type="entry name" value="Bact_Acetyltransf"/>
</dbReference>
<accession>A0ABS8CHC6</accession>
<dbReference type="InterPro" id="IPR000182">
    <property type="entry name" value="GNAT_dom"/>
</dbReference>
<reference evidence="4 5" key="1">
    <citation type="submission" date="2020-07" db="EMBL/GenBank/DDBJ databases">
        <title>Pseudogemmobacter sp. nov., isolated from poultry manure in Taiwan.</title>
        <authorList>
            <person name="Lin S.-Y."/>
            <person name="Tang Y.-S."/>
            <person name="Young C.-C."/>
        </authorList>
    </citation>
    <scope>NUCLEOTIDE SEQUENCE [LARGE SCALE GENOMIC DNA]</scope>
    <source>
        <strain evidence="4 5">CC-YST710</strain>
    </source>
</reference>
<keyword evidence="5" id="KW-1185">Reference proteome</keyword>
<dbReference type="CDD" id="cd04301">
    <property type="entry name" value="NAT_SF"/>
    <property type="match status" value="1"/>
</dbReference>
<keyword evidence="1" id="KW-0808">Transferase</keyword>
<dbReference type="PANTHER" id="PTHR43877:SF1">
    <property type="entry name" value="ACETYLTRANSFERASE"/>
    <property type="match status" value="1"/>
</dbReference>